<keyword evidence="1" id="KW-0472">Membrane</keyword>
<dbReference type="AlphaFoldDB" id="A0AAF3F1V5"/>
<sequence length="132" mass="15323">MLFSDKTTGKAYYNLNVLVPKIICFLIVISLIVFVFSYYLQIRIKTVERKRNSVMEFEPALWREDIDSAIQAAQEQRSATETTHCGGFWARRSRRRLGKLFFRFGRLLPDEPPPLDLAPKTRRRAKGSGQLV</sequence>
<name>A0AAF3F1V5_9BILA</name>
<evidence type="ECO:0000313" key="2">
    <source>
        <dbReference type="Proteomes" id="UP000887575"/>
    </source>
</evidence>
<feature type="transmembrane region" description="Helical" evidence="1">
    <location>
        <begin position="20"/>
        <end position="40"/>
    </location>
</feature>
<keyword evidence="1" id="KW-1133">Transmembrane helix</keyword>
<keyword evidence="2" id="KW-1185">Reference proteome</keyword>
<protein>
    <submittedName>
        <fullName evidence="3">Uncharacterized protein</fullName>
    </submittedName>
</protein>
<keyword evidence="1" id="KW-0812">Transmembrane</keyword>
<reference evidence="3" key="1">
    <citation type="submission" date="2024-02" db="UniProtKB">
        <authorList>
            <consortium name="WormBaseParasite"/>
        </authorList>
    </citation>
    <scope>IDENTIFICATION</scope>
</reference>
<evidence type="ECO:0000313" key="3">
    <source>
        <dbReference type="WBParaSite" id="MBELARI_LOCUS20486"/>
    </source>
</evidence>
<evidence type="ECO:0000256" key="1">
    <source>
        <dbReference type="SAM" id="Phobius"/>
    </source>
</evidence>
<accession>A0AAF3F1V5</accession>
<dbReference type="Proteomes" id="UP000887575">
    <property type="component" value="Unassembled WGS sequence"/>
</dbReference>
<dbReference type="WBParaSite" id="MBELARI_LOCUS20486">
    <property type="protein sequence ID" value="MBELARI_LOCUS20486"/>
    <property type="gene ID" value="MBELARI_LOCUS20486"/>
</dbReference>
<organism evidence="2 3">
    <name type="scientific">Mesorhabditis belari</name>
    <dbReference type="NCBI Taxonomy" id="2138241"/>
    <lineage>
        <taxon>Eukaryota</taxon>
        <taxon>Metazoa</taxon>
        <taxon>Ecdysozoa</taxon>
        <taxon>Nematoda</taxon>
        <taxon>Chromadorea</taxon>
        <taxon>Rhabditida</taxon>
        <taxon>Rhabditina</taxon>
        <taxon>Rhabditomorpha</taxon>
        <taxon>Rhabditoidea</taxon>
        <taxon>Rhabditidae</taxon>
        <taxon>Mesorhabditinae</taxon>
        <taxon>Mesorhabditis</taxon>
    </lineage>
</organism>
<proteinExistence type="predicted"/>